<dbReference type="Gene3D" id="3.40.630.30">
    <property type="match status" value="1"/>
</dbReference>
<reference evidence="4 5" key="1">
    <citation type="submission" date="2016-11" db="EMBL/GenBank/DDBJ databases">
        <authorList>
            <person name="Jaros S."/>
            <person name="Januszkiewicz K."/>
            <person name="Wedrychowicz H."/>
        </authorList>
    </citation>
    <scope>NUCLEOTIDE SEQUENCE [LARGE SCALE GENOMIC DNA]</scope>
    <source>
        <strain evidence="4 5">DSM 43832</strain>
    </source>
</reference>
<dbReference type="InterPro" id="IPR050832">
    <property type="entry name" value="Bact_Acetyltransf"/>
</dbReference>
<dbReference type="OrthoDB" id="3174529at2"/>
<evidence type="ECO:0000313" key="4">
    <source>
        <dbReference type="EMBL" id="SHK27420.1"/>
    </source>
</evidence>
<dbReference type="RefSeq" id="WP_073456135.1">
    <property type="nucleotide sequence ID" value="NZ_CALGVN010000026.1"/>
</dbReference>
<dbReference type="InterPro" id="IPR016181">
    <property type="entry name" value="Acyl_CoA_acyltransferase"/>
</dbReference>
<name>A0A1M6R4U9_PSETH</name>
<dbReference type="Pfam" id="PF00583">
    <property type="entry name" value="Acetyltransf_1"/>
    <property type="match status" value="1"/>
</dbReference>
<keyword evidence="1 4" id="KW-0808">Transferase</keyword>
<keyword evidence="5" id="KW-1185">Reference proteome</keyword>
<dbReference type="GO" id="GO:0016747">
    <property type="term" value="F:acyltransferase activity, transferring groups other than amino-acyl groups"/>
    <property type="evidence" value="ECO:0007669"/>
    <property type="project" value="InterPro"/>
</dbReference>
<dbReference type="STRING" id="1848.SAMN05443637_104181"/>
<gene>
    <name evidence="4" type="ORF">SAMN05443637_104181</name>
</gene>
<sequence length="349" mass="36246">MVEVVLHERVAEFAALAQPLYARDPARHTIALTVLDGMVRHGDPAALLATVHEAGAPVGALLASPGHRLIVSGLAPEHAPAAVAALAAAGVAVSGAHGPTAAAEAFAEAHRARHGGAVRVDRTLRLYELGTLVPPQGVPGAVRPAGVADAELLCSWRAGFVADTASSNLSVPDLAAMRQELARSGGGELLWIVDGRPVAQATARLPVAGMSRIGPVYTPPDQRRRGYAAAVTAAAARWARAAGARHVVLFTDRAEPGPNRLYPQLGFVPVYDGLDLDFVPALVEEPRWRRSSVASDADGGAVEIAVLPGGDVLLRTTASTAAGRPPLRFTPDEWRAFLAGVRAGEFDTP</sequence>
<dbReference type="EMBL" id="FRAP01000004">
    <property type="protein sequence ID" value="SHK27420.1"/>
    <property type="molecule type" value="Genomic_DNA"/>
</dbReference>
<evidence type="ECO:0000256" key="2">
    <source>
        <dbReference type="ARBA" id="ARBA00023315"/>
    </source>
</evidence>
<dbReference type="PANTHER" id="PTHR43877">
    <property type="entry name" value="AMINOALKYLPHOSPHONATE N-ACETYLTRANSFERASE-RELATED-RELATED"/>
    <property type="match status" value="1"/>
</dbReference>
<dbReference type="PROSITE" id="PS51186">
    <property type="entry name" value="GNAT"/>
    <property type="match status" value="1"/>
</dbReference>
<protein>
    <submittedName>
        <fullName evidence="4">Acetyltransferase (GNAT) family protein</fullName>
    </submittedName>
</protein>
<dbReference type="Pfam" id="PF04149">
    <property type="entry name" value="DUF397"/>
    <property type="match status" value="1"/>
</dbReference>
<dbReference type="Proteomes" id="UP000184363">
    <property type="component" value="Unassembled WGS sequence"/>
</dbReference>
<evidence type="ECO:0000259" key="3">
    <source>
        <dbReference type="PROSITE" id="PS51186"/>
    </source>
</evidence>
<evidence type="ECO:0000256" key="1">
    <source>
        <dbReference type="ARBA" id="ARBA00022679"/>
    </source>
</evidence>
<dbReference type="SUPFAM" id="SSF55729">
    <property type="entry name" value="Acyl-CoA N-acyltransferases (Nat)"/>
    <property type="match status" value="1"/>
</dbReference>
<organism evidence="4 5">
    <name type="scientific">Pseudonocardia thermophila</name>
    <dbReference type="NCBI Taxonomy" id="1848"/>
    <lineage>
        <taxon>Bacteria</taxon>
        <taxon>Bacillati</taxon>
        <taxon>Actinomycetota</taxon>
        <taxon>Actinomycetes</taxon>
        <taxon>Pseudonocardiales</taxon>
        <taxon>Pseudonocardiaceae</taxon>
        <taxon>Pseudonocardia</taxon>
    </lineage>
</organism>
<dbReference type="InterPro" id="IPR007278">
    <property type="entry name" value="DUF397"/>
</dbReference>
<evidence type="ECO:0000313" key="5">
    <source>
        <dbReference type="Proteomes" id="UP000184363"/>
    </source>
</evidence>
<keyword evidence="2" id="KW-0012">Acyltransferase</keyword>
<accession>A0A1M6R4U9</accession>
<proteinExistence type="predicted"/>
<dbReference type="InterPro" id="IPR000182">
    <property type="entry name" value="GNAT_dom"/>
</dbReference>
<feature type="domain" description="N-acetyltransferase" evidence="3">
    <location>
        <begin position="140"/>
        <end position="289"/>
    </location>
</feature>
<dbReference type="AlphaFoldDB" id="A0A1M6R4U9"/>